<evidence type="ECO:0000256" key="3">
    <source>
        <dbReference type="ARBA" id="ARBA00022840"/>
    </source>
</evidence>
<dbReference type="EMBL" id="FNDN01000009">
    <property type="protein sequence ID" value="SDI61445.1"/>
    <property type="molecule type" value="Genomic_DNA"/>
</dbReference>
<keyword evidence="2" id="KW-0547">Nucleotide-binding</keyword>
<dbReference type="PROSITE" id="PS00211">
    <property type="entry name" value="ABC_TRANSPORTER_1"/>
    <property type="match status" value="1"/>
</dbReference>
<organism evidence="4 5">
    <name type="scientific">Rhodococcus triatomae</name>
    <dbReference type="NCBI Taxonomy" id="300028"/>
    <lineage>
        <taxon>Bacteria</taxon>
        <taxon>Bacillati</taxon>
        <taxon>Actinomycetota</taxon>
        <taxon>Actinomycetes</taxon>
        <taxon>Mycobacteriales</taxon>
        <taxon>Nocardiaceae</taxon>
        <taxon>Rhodococcus</taxon>
    </lineage>
</organism>
<name>A0A1G8M0N9_9NOCA</name>
<dbReference type="InterPro" id="IPR027417">
    <property type="entry name" value="P-loop_NTPase"/>
</dbReference>
<dbReference type="PROSITE" id="PS50893">
    <property type="entry name" value="ABC_TRANSPORTER_2"/>
    <property type="match status" value="1"/>
</dbReference>
<dbReference type="OrthoDB" id="8773773at2"/>
<dbReference type="InterPro" id="IPR050166">
    <property type="entry name" value="ABC_transporter_ATP-bind"/>
</dbReference>
<dbReference type="SUPFAM" id="SSF52540">
    <property type="entry name" value="P-loop containing nucleoside triphosphate hydrolases"/>
    <property type="match status" value="1"/>
</dbReference>
<reference evidence="4 5" key="1">
    <citation type="submission" date="2016-10" db="EMBL/GenBank/DDBJ databases">
        <authorList>
            <person name="de Groot N.N."/>
        </authorList>
    </citation>
    <scope>NUCLEOTIDE SEQUENCE [LARGE SCALE GENOMIC DNA]</scope>
    <source>
        <strain evidence="4 5">DSM 44892</strain>
    </source>
</reference>
<dbReference type="RefSeq" id="WP_072736896.1">
    <property type="nucleotide sequence ID" value="NZ_CP048813.1"/>
</dbReference>
<dbReference type="SMART" id="SM00382">
    <property type="entry name" value="AAA"/>
    <property type="match status" value="1"/>
</dbReference>
<dbReference type="PANTHER" id="PTHR42788">
    <property type="entry name" value="TAURINE IMPORT ATP-BINDING PROTEIN-RELATED"/>
    <property type="match status" value="1"/>
</dbReference>
<dbReference type="Proteomes" id="UP000183263">
    <property type="component" value="Unassembled WGS sequence"/>
</dbReference>
<dbReference type="GO" id="GO:0005524">
    <property type="term" value="F:ATP binding"/>
    <property type="evidence" value="ECO:0007669"/>
    <property type="project" value="UniProtKB-KW"/>
</dbReference>
<dbReference type="Pfam" id="PF00005">
    <property type="entry name" value="ABC_tran"/>
    <property type="match status" value="1"/>
</dbReference>
<keyword evidence="3" id="KW-0067">ATP-binding</keyword>
<dbReference type="CDD" id="cd03293">
    <property type="entry name" value="ABC_NrtD_SsuB_transporters"/>
    <property type="match status" value="1"/>
</dbReference>
<dbReference type="GO" id="GO:0016887">
    <property type="term" value="F:ATP hydrolysis activity"/>
    <property type="evidence" value="ECO:0007669"/>
    <property type="project" value="InterPro"/>
</dbReference>
<accession>A0A1G8M0N9</accession>
<gene>
    <name evidence="4" type="ORF">SAMN05444695_10969</name>
</gene>
<dbReference type="Gene3D" id="3.40.50.300">
    <property type="entry name" value="P-loop containing nucleotide triphosphate hydrolases"/>
    <property type="match status" value="1"/>
</dbReference>
<protein>
    <submittedName>
        <fullName evidence="4">ABC-type nitrate/sulfonate/bicarbonate transport system, ATPase component</fullName>
    </submittedName>
</protein>
<proteinExistence type="predicted"/>
<dbReference type="AlphaFoldDB" id="A0A1G8M0N9"/>
<sequence>MTDTGTHPGPVTAARPGALPVEVTALRKSFGTRRVLDGVSFAARAGEFVSVIGPSGCGKSTVFNTLAGLESADSGAVTIGGEPADGRSSCAYMPQKDLLFPWRTVLDNTTLGLEVQGVSRRQARERARELFPAFGLSGFEDARPSQLSGGMRQRAALLRTVVQDRPILLLDEPFGALDSLTRTDMQTWLLEVWQKYRWTALMITHDIREALYLSDRVIVLSARPASVRCEMVVDLPRPRELSVTTSSEFVRLEGELLAVLHDESRRARAASL</sequence>
<dbReference type="InterPro" id="IPR003593">
    <property type="entry name" value="AAA+_ATPase"/>
</dbReference>
<keyword evidence="5" id="KW-1185">Reference proteome</keyword>
<evidence type="ECO:0000313" key="4">
    <source>
        <dbReference type="EMBL" id="SDI61445.1"/>
    </source>
</evidence>
<dbReference type="PANTHER" id="PTHR42788:SF2">
    <property type="entry name" value="ABC TRANSPORTER ATP-BINDING PROTEIN"/>
    <property type="match status" value="1"/>
</dbReference>
<evidence type="ECO:0000256" key="2">
    <source>
        <dbReference type="ARBA" id="ARBA00022741"/>
    </source>
</evidence>
<evidence type="ECO:0000256" key="1">
    <source>
        <dbReference type="ARBA" id="ARBA00022448"/>
    </source>
</evidence>
<dbReference type="InterPro" id="IPR003439">
    <property type="entry name" value="ABC_transporter-like_ATP-bd"/>
</dbReference>
<evidence type="ECO:0000313" key="5">
    <source>
        <dbReference type="Proteomes" id="UP000183263"/>
    </source>
</evidence>
<dbReference type="InterPro" id="IPR017871">
    <property type="entry name" value="ABC_transporter-like_CS"/>
</dbReference>
<keyword evidence="1" id="KW-0813">Transport</keyword>